<dbReference type="PROSITE" id="PS51782">
    <property type="entry name" value="LYSM"/>
    <property type="match status" value="1"/>
</dbReference>
<evidence type="ECO:0000256" key="2">
    <source>
        <dbReference type="ARBA" id="ARBA00022638"/>
    </source>
</evidence>
<dbReference type="Pfam" id="PF01476">
    <property type="entry name" value="LysM"/>
    <property type="match status" value="2"/>
</dbReference>
<feature type="signal peptide" evidence="5">
    <location>
        <begin position="1"/>
        <end position="23"/>
    </location>
</feature>
<dbReference type="Gene3D" id="3.10.350.10">
    <property type="entry name" value="LysM domain"/>
    <property type="match status" value="1"/>
</dbReference>
<evidence type="ECO:0000256" key="3">
    <source>
        <dbReference type="ARBA" id="ARBA00022801"/>
    </source>
</evidence>
<evidence type="ECO:0000256" key="1">
    <source>
        <dbReference type="ARBA" id="ARBA00022529"/>
    </source>
</evidence>
<dbReference type="EMBL" id="QKZK01000029">
    <property type="protein sequence ID" value="PZX12851.1"/>
    <property type="molecule type" value="Genomic_DNA"/>
</dbReference>
<reference evidence="7 8" key="1">
    <citation type="submission" date="2018-06" db="EMBL/GenBank/DDBJ databases">
        <title>Genomic Encyclopedia of Archaeal and Bacterial Type Strains, Phase II (KMG-II): from individual species to whole genera.</title>
        <authorList>
            <person name="Goeker M."/>
        </authorList>
    </citation>
    <scope>NUCLEOTIDE SEQUENCE [LARGE SCALE GENOMIC DNA]</scope>
    <source>
        <strain evidence="7 8">DSM 6779</strain>
    </source>
</reference>
<keyword evidence="2" id="KW-0081">Bacteriolytic enzyme</keyword>
<dbReference type="CDD" id="cd00118">
    <property type="entry name" value="LysM"/>
    <property type="match status" value="2"/>
</dbReference>
<dbReference type="Proteomes" id="UP000249239">
    <property type="component" value="Unassembled WGS sequence"/>
</dbReference>
<dbReference type="InterPro" id="IPR002901">
    <property type="entry name" value="MGlyc_endo_b_GlcNAc-like_dom"/>
</dbReference>
<dbReference type="RefSeq" id="WP_111446651.1">
    <property type="nucleotide sequence ID" value="NZ_QKZK01000029.1"/>
</dbReference>
<dbReference type="SMART" id="SM00047">
    <property type="entry name" value="LYZ2"/>
    <property type="match status" value="1"/>
</dbReference>
<dbReference type="SUPFAM" id="SSF54106">
    <property type="entry name" value="LysM domain"/>
    <property type="match status" value="1"/>
</dbReference>
<dbReference type="Gene3D" id="1.10.530.10">
    <property type="match status" value="1"/>
</dbReference>
<accession>A0A2W7MYV9</accession>
<dbReference type="AlphaFoldDB" id="A0A2W7MYV9"/>
<evidence type="ECO:0000256" key="5">
    <source>
        <dbReference type="SAM" id="SignalP"/>
    </source>
</evidence>
<keyword evidence="1" id="KW-0929">Antimicrobial</keyword>
<dbReference type="GO" id="GO:0042742">
    <property type="term" value="P:defense response to bacterium"/>
    <property type="evidence" value="ECO:0007669"/>
    <property type="project" value="UniProtKB-KW"/>
</dbReference>
<evidence type="ECO:0000313" key="8">
    <source>
        <dbReference type="Proteomes" id="UP000249239"/>
    </source>
</evidence>
<evidence type="ECO:0000259" key="6">
    <source>
        <dbReference type="PROSITE" id="PS51782"/>
    </source>
</evidence>
<dbReference type="InterPro" id="IPR018392">
    <property type="entry name" value="LysM"/>
</dbReference>
<feature type="chain" id="PRO_5016040208" description="Peptidoglycan hydrolase" evidence="5">
    <location>
        <begin position="24"/>
        <end position="319"/>
    </location>
</feature>
<dbReference type="SMART" id="SM00257">
    <property type="entry name" value="LysM"/>
    <property type="match status" value="2"/>
</dbReference>
<proteinExistence type="predicted"/>
<gene>
    <name evidence="7" type="ORF">LX69_02806</name>
</gene>
<organism evidence="7 8">
    <name type="scientific">Breznakibacter xylanolyticus</name>
    <dbReference type="NCBI Taxonomy" id="990"/>
    <lineage>
        <taxon>Bacteria</taxon>
        <taxon>Pseudomonadati</taxon>
        <taxon>Bacteroidota</taxon>
        <taxon>Bacteroidia</taxon>
        <taxon>Marinilabiliales</taxon>
        <taxon>Marinilabiliaceae</taxon>
        <taxon>Breznakibacter</taxon>
    </lineage>
</organism>
<comment type="caution">
    <text evidence="7">The sequence shown here is derived from an EMBL/GenBank/DDBJ whole genome shotgun (WGS) entry which is preliminary data.</text>
</comment>
<dbReference type="Pfam" id="PF01832">
    <property type="entry name" value="Glucosaminidase"/>
    <property type="match status" value="1"/>
</dbReference>
<keyword evidence="8" id="KW-1185">Reference proteome</keyword>
<dbReference type="OrthoDB" id="977752at2"/>
<evidence type="ECO:0000256" key="4">
    <source>
        <dbReference type="ARBA" id="ARBA00032108"/>
    </source>
</evidence>
<dbReference type="InterPro" id="IPR036779">
    <property type="entry name" value="LysM_dom_sf"/>
</dbReference>
<dbReference type="GO" id="GO:0004040">
    <property type="term" value="F:amidase activity"/>
    <property type="evidence" value="ECO:0007669"/>
    <property type="project" value="InterPro"/>
</dbReference>
<keyword evidence="5" id="KW-0732">Signal</keyword>
<keyword evidence="3 7" id="KW-0378">Hydrolase</keyword>
<sequence length="319" mass="36782">MNSKYLTIALACCLSLGSHKLVAQRMSTQNYVEQYSKWAVVEMKRTGVPASITLAQGILESSSGNSSLAVDANNHFGIKCHDWTGKKVYKDDDTKNECFRHYDSAYDSYVDHSNFLRGRQRYAALFELETTDYKGWAHGLRKAGYATDPNYPAKLIKYIEDYQLYRYDFHIDNDAVAANDDFEQNVSTSSKRKTDDFVINMGQSHPIKYNNGVAYIEVGENDTFESISKEFAMRAWEIYHYNDIASSDNIKKYRILYIKPKHNKAHPNHDTHSVKQGETMHYISQKYGIKLKRLFKYNHLTIGTEPKAGDILQLRKMQD</sequence>
<evidence type="ECO:0000313" key="7">
    <source>
        <dbReference type="EMBL" id="PZX12851.1"/>
    </source>
</evidence>
<dbReference type="PANTHER" id="PTHR33308:SF9">
    <property type="entry name" value="PEPTIDOGLYCAN HYDROLASE FLGJ"/>
    <property type="match status" value="1"/>
</dbReference>
<name>A0A2W7MYV9_9BACT</name>
<feature type="domain" description="LysM" evidence="6">
    <location>
        <begin position="270"/>
        <end position="314"/>
    </location>
</feature>
<dbReference type="PANTHER" id="PTHR33308">
    <property type="entry name" value="PEPTIDOGLYCAN HYDROLASE FLGJ"/>
    <property type="match status" value="1"/>
</dbReference>
<protein>
    <recommendedName>
        <fullName evidence="4">Peptidoglycan hydrolase</fullName>
    </recommendedName>
</protein>
<dbReference type="InterPro" id="IPR051056">
    <property type="entry name" value="Glycosyl_Hydrolase_73"/>
</dbReference>
<dbReference type="GO" id="GO:0031640">
    <property type="term" value="P:killing of cells of another organism"/>
    <property type="evidence" value="ECO:0007669"/>
    <property type="project" value="UniProtKB-KW"/>
</dbReference>